<evidence type="ECO:0000313" key="2">
    <source>
        <dbReference type="EMBL" id="MBJ7608772.1"/>
    </source>
</evidence>
<organism evidence="2 3">
    <name type="scientific">Candidatus Amunia macphersoniae</name>
    <dbReference type="NCBI Taxonomy" id="3127014"/>
    <lineage>
        <taxon>Bacteria</taxon>
        <taxon>Bacillati</taxon>
        <taxon>Candidatus Dormiibacterota</taxon>
        <taxon>Candidatus Dormibacteria</taxon>
        <taxon>Candidatus Aeolococcales</taxon>
        <taxon>Candidatus Aeolococcaceae</taxon>
        <taxon>Candidatus Amunia</taxon>
    </lineage>
</organism>
<sequence>MAEGLRAAGIDACTATEFWLAGRSDPDVLAAAVAQGYSLLTENVADFARISADHLISGQHHPAC</sequence>
<dbReference type="InterPro" id="IPR041049">
    <property type="entry name" value="DUF5615"/>
</dbReference>
<feature type="domain" description="DUF5615" evidence="1">
    <location>
        <begin position="3"/>
        <end position="54"/>
    </location>
</feature>
<evidence type="ECO:0000313" key="3">
    <source>
        <dbReference type="Proteomes" id="UP000614410"/>
    </source>
</evidence>
<comment type="caution">
    <text evidence="2">The sequence shown here is derived from an EMBL/GenBank/DDBJ whole genome shotgun (WGS) entry which is preliminary data.</text>
</comment>
<name>A0A934KJ86_9BACT</name>
<reference evidence="2 3" key="1">
    <citation type="submission" date="2020-10" db="EMBL/GenBank/DDBJ databases">
        <title>Ca. Dormibacterota MAGs.</title>
        <authorList>
            <person name="Montgomery K."/>
        </authorList>
    </citation>
    <scope>NUCLEOTIDE SEQUENCE [LARGE SCALE GENOMIC DNA]</scope>
    <source>
        <strain evidence="2">Mitchell_Peninsula_5</strain>
    </source>
</reference>
<evidence type="ECO:0000259" key="1">
    <source>
        <dbReference type="Pfam" id="PF18480"/>
    </source>
</evidence>
<dbReference type="Proteomes" id="UP000614410">
    <property type="component" value="Unassembled WGS sequence"/>
</dbReference>
<dbReference type="Pfam" id="PF18480">
    <property type="entry name" value="DUF5615"/>
    <property type="match status" value="1"/>
</dbReference>
<protein>
    <submittedName>
        <fullName evidence="2">DUF5615 family PIN-like protein</fullName>
    </submittedName>
</protein>
<dbReference type="EMBL" id="JAEKNN010000025">
    <property type="protein sequence ID" value="MBJ7608772.1"/>
    <property type="molecule type" value="Genomic_DNA"/>
</dbReference>
<gene>
    <name evidence="2" type="ORF">JF887_04990</name>
</gene>
<dbReference type="AlphaFoldDB" id="A0A934KJ86"/>
<proteinExistence type="predicted"/>
<accession>A0A934KJ86</accession>